<evidence type="ECO:0000256" key="6">
    <source>
        <dbReference type="SAM" id="Phobius"/>
    </source>
</evidence>
<evidence type="ECO:0000256" key="4">
    <source>
        <dbReference type="ARBA" id="ARBA00022989"/>
    </source>
</evidence>
<dbReference type="PANTHER" id="PTHR42709">
    <property type="entry name" value="ALKALINE PHOSPHATASE LIKE PROTEIN"/>
    <property type="match status" value="1"/>
</dbReference>
<feature type="transmembrane region" description="Helical" evidence="6">
    <location>
        <begin position="57"/>
        <end position="77"/>
    </location>
</feature>
<evidence type="ECO:0000256" key="3">
    <source>
        <dbReference type="ARBA" id="ARBA00022692"/>
    </source>
</evidence>
<keyword evidence="3 6" id="KW-0812">Transmembrane</keyword>
<proteinExistence type="predicted"/>
<feature type="transmembrane region" description="Helical" evidence="6">
    <location>
        <begin position="97"/>
        <end position="116"/>
    </location>
</feature>
<dbReference type="InterPro" id="IPR032816">
    <property type="entry name" value="VTT_dom"/>
</dbReference>
<sequence length="212" mass="21679">MLTMPADWLGGLSAILAFSTEPWLLLPSLVLITFLLEDAAIAAGVALALNGTIGWEAAFAAVAGGIALGDIGLYGMGRLGVRIPALRRRLNDAPVQRARAVLVGRLTAAVLIARIVPGLRFATYTAAGVLGVSFPRFAALVCVAVAVWTAGLFWLAASLGRTLGDALGRATGLDPTTAVILAVLSLAILATGTPRLLRCFSSAKSVNTGASS</sequence>
<evidence type="ECO:0000313" key="8">
    <source>
        <dbReference type="EMBL" id="GEO36094.1"/>
    </source>
</evidence>
<dbReference type="PANTHER" id="PTHR42709:SF6">
    <property type="entry name" value="UNDECAPRENYL PHOSPHATE TRANSPORTER A"/>
    <property type="match status" value="1"/>
</dbReference>
<dbReference type="GO" id="GO:0005886">
    <property type="term" value="C:plasma membrane"/>
    <property type="evidence" value="ECO:0007669"/>
    <property type="project" value="UniProtKB-SubCell"/>
</dbReference>
<keyword evidence="5 6" id="KW-0472">Membrane</keyword>
<evidence type="ECO:0000256" key="1">
    <source>
        <dbReference type="ARBA" id="ARBA00004651"/>
    </source>
</evidence>
<protein>
    <recommendedName>
        <fullName evidence="7">VTT domain-containing protein</fullName>
    </recommendedName>
</protein>
<dbReference type="AlphaFoldDB" id="A0A512DHX7"/>
<feature type="domain" description="VTT" evidence="7">
    <location>
        <begin position="44"/>
        <end position="152"/>
    </location>
</feature>
<dbReference type="EMBL" id="BJYZ01000002">
    <property type="protein sequence ID" value="GEO36094.1"/>
    <property type="molecule type" value="Genomic_DNA"/>
</dbReference>
<dbReference type="Pfam" id="PF09335">
    <property type="entry name" value="VTT_dom"/>
    <property type="match status" value="1"/>
</dbReference>
<evidence type="ECO:0000259" key="7">
    <source>
        <dbReference type="Pfam" id="PF09335"/>
    </source>
</evidence>
<dbReference type="InterPro" id="IPR051311">
    <property type="entry name" value="DedA_domain"/>
</dbReference>
<evidence type="ECO:0000256" key="2">
    <source>
        <dbReference type="ARBA" id="ARBA00022475"/>
    </source>
</evidence>
<keyword evidence="4 6" id="KW-1133">Transmembrane helix</keyword>
<comment type="subcellular location">
    <subcellularLocation>
        <location evidence="1">Cell membrane</location>
        <topology evidence="1">Multi-pass membrane protein</topology>
    </subcellularLocation>
</comment>
<comment type="caution">
    <text evidence="8">The sequence shown here is derived from an EMBL/GenBank/DDBJ whole genome shotgun (WGS) entry which is preliminary data.</text>
</comment>
<keyword evidence="2" id="KW-1003">Cell membrane</keyword>
<accession>A0A512DHX7</accession>
<dbReference type="RefSeq" id="WP_052830774.1">
    <property type="nucleotide sequence ID" value="NZ_BJYZ01000002.1"/>
</dbReference>
<dbReference type="OrthoDB" id="7277369at2"/>
<name>A0A512DHX7_9PROT</name>
<evidence type="ECO:0000256" key="5">
    <source>
        <dbReference type="ARBA" id="ARBA00023136"/>
    </source>
</evidence>
<reference evidence="8 9" key="1">
    <citation type="submission" date="2019-07" db="EMBL/GenBank/DDBJ databases">
        <title>Whole genome shotgun sequence of Skermanella aerolata NBRC 106429.</title>
        <authorList>
            <person name="Hosoyama A."/>
            <person name="Uohara A."/>
            <person name="Ohji S."/>
            <person name="Ichikawa N."/>
        </authorList>
    </citation>
    <scope>NUCLEOTIDE SEQUENCE [LARGE SCALE GENOMIC DNA]</scope>
    <source>
        <strain evidence="8 9">NBRC 106429</strain>
    </source>
</reference>
<feature type="transmembrane region" description="Helical" evidence="6">
    <location>
        <begin position="137"/>
        <end position="157"/>
    </location>
</feature>
<gene>
    <name evidence="8" type="ORF">SAE02_02420</name>
</gene>
<feature type="transmembrane region" description="Helical" evidence="6">
    <location>
        <begin position="177"/>
        <end position="197"/>
    </location>
</feature>
<dbReference type="Proteomes" id="UP000321523">
    <property type="component" value="Unassembled WGS sequence"/>
</dbReference>
<keyword evidence="9" id="KW-1185">Reference proteome</keyword>
<organism evidence="8 9">
    <name type="scientific">Skermanella aerolata</name>
    <dbReference type="NCBI Taxonomy" id="393310"/>
    <lineage>
        <taxon>Bacteria</taxon>
        <taxon>Pseudomonadati</taxon>
        <taxon>Pseudomonadota</taxon>
        <taxon>Alphaproteobacteria</taxon>
        <taxon>Rhodospirillales</taxon>
        <taxon>Azospirillaceae</taxon>
        <taxon>Skermanella</taxon>
    </lineage>
</organism>
<evidence type="ECO:0000313" key="9">
    <source>
        <dbReference type="Proteomes" id="UP000321523"/>
    </source>
</evidence>